<dbReference type="InterPro" id="IPR050297">
    <property type="entry name" value="LipidA_mod_glycosyltrf_83"/>
</dbReference>
<feature type="transmembrane region" description="Helical" evidence="8">
    <location>
        <begin position="337"/>
        <end position="358"/>
    </location>
</feature>
<evidence type="ECO:0000256" key="3">
    <source>
        <dbReference type="ARBA" id="ARBA00022676"/>
    </source>
</evidence>
<dbReference type="AlphaFoldDB" id="A0A1F7X3U6"/>
<dbReference type="GO" id="GO:0005886">
    <property type="term" value="C:plasma membrane"/>
    <property type="evidence" value="ECO:0007669"/>
    <property type="project" value="UniProtKB-SubCell"/>
</dbReference>
<feature type="transmembrane region" description="Helical" evidence="8">
    <location>
        <begin position="134"/>
        <end position="152"/>
    </location>
</feature>
<accession>A0A1F7X3U6</accession>
<dbReference type="EMBL" id="MGFP01000021">
    <property type="protein sequence ID" value="OGM09553.1"/>
    <property type="molecule type" value="Genomic_DNA"/>
</dbReference>
<evidence type="ECO:0000256" key="5">
    <source>
        <dbReference type="ARBA" id="ARBA00022692"/>
    </source>
</evidence>
<sequence>MKNLNNIVKKLHTPKWLFLLLSIVFILRIPSFFEPYSYGDEMIYLSLGEAIRRGIPLYSAIHDNKPPLLYIMAAIAGNLFWFKAILTIWILATIYIFWKFMCILFPNKKDGQRAAVIIFALLTTLPLLEGNIVNAELFMIGSTILAFTILLSKNLTTKKIFLSGVLFSISILFKVPAVFDIPAIIFLWITTEKLNNKYLKIFIKKVLLLAGGIATPIIITAVWFFLHGALKNYIFAAFMQNVGYLSSWRPSDVEKSFLVRNAPLLIRGAVVAFGLVLLYLKKKSLSKKFIFASSWLLLTLFAVTLSERPYPHYLIQSVPPISILLAILITEKTIEQILTIIPVTLALFVPFYYHFWYYKTIPYYVRFTKLITNKISYQEYLTSFGSHVPRDYKIANFLLKASNKNNKVFIWGEASPIYALSKRFPPGKYITDYHIKDFSSEIETINILTKDMPEYIVIMPNSSNFLDLGAYLSKNYAVIENIDGVNIWKLLSPNVRSLLSS</sequence>
<dbReference type="GO" id="GO:0009103">
    <property type="term" value="P:lipopolysaccharide biosynthetic process"/>
    <property type="evidence" value="ECO:0007669"/>
    <property type="project" value="UniProtKB-ARBA"/>
</dbReference>
<evidence type="ECO:0008006" key="11">
    <source>
        <dbReference type="Google" id="ProtNLM"/>
    </source>
</evidence>
<feature type="transmembrane region" description="Helical" evidence="8">
    <location>
        <begin position="289"/>
        <end position="306"/>
    </location>
</feature>
<feature type="transmembrane region" description="Helical" evidence="8">
    <location>
        <begin position="201"/>
        <end position="226"/>
    </location>
</feature>
<dbReference type="Proteomes" id="UP000179219">
    <property type="component" value="Unassembled WGS sequence"/>
</dbReference>
<dbReference type="PANTHER" id="PTHR33908:SF11">
    <property type="entry name" value="MEMBRANE PROTEIN"/>
    <property type="match status" value="1"/>
</dbReference>
<dbReference type="PANTHER" id="PTHR33908">
    <property type="entry name" value="MANNOSYLTRANSFERASE YKCB-RELATED"/>
    <property type="match status" value="1"/>
</dbReference>
<gene>
    <name evidence="9" type="ORF">A2159_00185</name>
</gene>
<feature type="transmembrane region" description="Helical" evidence="8">
    <location>
        <begin position="312"/>
        <end position="330"/>
    </location>
</feature>
<evidence type="ECO:0000256" key="2">
    <source>
        <dbReference type="ARBA" id="ARBA00022475"/>
    </source>
</evidence>
<comment type="subcellular location">
    <subcellularLocation>
        <location evidence="1">Cell membrane</location>
        <topology evidence="1">Multi-pass membrane protein</topology>
    </subcellularLocation>
</comment>
<protein>
    <recommendedName>
        <fullName evidence="11">Glycosyltransferase RgtA/B/C/D-like domain-containing protein</fullName>
    </recommendedName>
</protein>
<keyword evidence="2" id="KW-1003">Cell membrane</keyword>
<evidence type="ECO:0000313" key="9">
    <source>
        <dbReference type="EMBL" id="OGM09553.1"/>
    </source>
</evidence>
<feature type="transmembrane region" description="Helical" evidence="8">
    <location>
        <begin position="68"/>
        <end position="98"/>
    </location>
</feature>
<feature type="transmembrane region" description="Helical" evidence="8">
    <location>
        <begin position="16"/>
        <end position="33"/>
    </location>
</feature>
<dbReference type="GO" id="GO:0016763">
    <property type="term" value="F:pentosyltransferase activity"/>
    <property type="evidence" value="ECO:0007669"/>
    <property type="project" value="TreeGrafter"/>
</dbReference>
<feature type="transmembrane region" description="Helical" evidence="8">
    <location>
        <begin position="110"/>
        <end position="128"/>
    </location>
</feature>
<evidence type="ECO:0000256" key="8">
    <source>
        <dbReference type="SAM" id="Phobius"/>
    </source>
</evidence>
<reference evidence="9 10" key="1">
    <citation type="journal article" date="2016" name="Nat. Commun.">
        <title>Thousands of microbial genomes shed light on interconnected biogeochemical processes in an aquifer system.</title>
        <authorList>
            <person name="Anantharaman K."/>
            <person name="Brown C.T."/>
            <person name="Hug L.A."/>
            <person name="Sharon I."/>
            <person name="Castelle C.J."/>
            <person name="Probst A.J."/>
            <person name="Thomas B.C."/>
            <person name="Singh A."/>
            <person name="Wilkins M.J."/>
            <person name="Karaoz U."/>
            <person name="Brodie E.L."/>
            <person name="Williams K.H."/>
            <person name="Hubbard S.S."/>
            <person name="Banfield J.F."/>
        </authorList>
    </citation>
    <scope>NUCLEOTIDE SEQUENCE [LARGE SCALE GENOMIC DNA]</scope>
</reference>
<evidence type="ECO:0000313" key="10">
    <source>
        <dbReference type="Proteomes" id="UP000179219"/>
    </source>
</evidence>
<comment type="caution">
    <text evidence="9">The sequence shown here is derived from an EMBL/GenBank/DDBJ whole genome shotgun (WGS) entry which is preliminary data.</text>
</comment>
<keyword evidence="6 8" id="KW-1133">Transmembrane helix</keyword>
<keyword evidence="3" id="KW-0328">Glycosyltransferase</keyword>
<proteinExistence type="predicted"/>
<organism evidence="9 10">
    <name type="scientific">Candidatus Woesebacteria bacterium RBG_13_34_9</name>
    <dbReference type="NCBI Taxonomy" id="1802477"/>
    <lineage>
        <taxon>Bacteria</taxon>
        <taxon>Candidatus Woeseibacteriota</taxon>
    </lineage>
</organism>
<evidence type="ECO:0000256" key="7">
    <source>
        <dbReference type="ARBA" id="ARBA00023136"/>
    </source>
</evidence>
<evidence type="ECO:0000256" key="4">
    <source>
        <dbReference type="ARBA" id="ARBA00022679"/>
    </source>
</evidence>
<keyword evidence="4" id="KW-0808">Transferase</keyword>
<evidence type="ECO:0000256" key="1">
    <source>
        <dbReference type="ARBA" id="ARBA00004651"/>
    </source>
</evidence>
<feature type="transmembrane region" description="Helical" evidence="8">
    <location>
        <begin position="164"/>
        <end position="189"/>
    </location>
</feature>
<feature type="transmembrane region" description="Helical" evidence="8">
    <location>
        <begin position="262"/>
        <end position="280"/>
    </location>
</feature>
<keyword evidence="5 8" id="KW-0812">Transmembrane</keyword>
<evidence type="ECO:0000256" key="6">
    <source>
        <dbReference type="ARBA" id="ARBA00022989"/>
    </source>
</evidence>
<keyword evidence="7 8" id="KW-0472">Membrane</keyword>
<name>A0A1F7X3U6_9BACT</name>